<evidence type="ECO:0000256" key="4">
    <source>
        <dbReference type="ARBA" id="ARBA00023295"/>
    </source>
</evidence>
<keyword evidence="3" id="KW-0119">Carbohydrate metabolism</keyword>
<evidence type="ECO:0000256" key="1">
    <source>
        <dbReference type="ARBA" id="ARBA00022729"/>
    </source>
</evidence>
<dbReference type="GO" id="GO:0016798">
    <property type="term" value="F:hydrolase activity, acting on glycosyl bonds"/>
    <property type="evidence" value="ECO:0007669"/>
    <property type="project" value="UniProtKB-KW"/>
</dbReference>
<evidence type="ECO:0000256" key="2">
    <source>
        <dbReference type="ARBA" id="ARBA00022801"/>
    </source>
</evidence>
<accession>A0A7J0BUG7</accession>
<reference evidence="8 9" key="1">
    <citation type="submission" date="2020-05" db="EMBL/GenBank/DDBJ databases">
        <title>Draft genome sequence of Desulfovibrio psychrotolerans JS1T.</title>
        <authorList>
            <person name="Ueno A."/>
            <person name="Tamazawa S."/>
            <person name="Tamamura S."/>
            <person name="Murakami T."/>
            <person name="Kiyama T."/>
            <person name="Inomata H."/>
            <person name="Amano Y."/>
            <person name="Miyakawa K."/>
            <person name="Tamaki H."/>
            <person name="Naganuma T."/>
            <person name="Kaneko K."/>
        </authorList>
    </citation>
    <scope>NUCLEOTIDE SEQUENCE [LARGE SCALE GENOMIC DNA]</scope>
    <source>
        <strain evidence="8 9">JS1</strain>
    </source>
</reference>
<dbReference type="PANTHER" id="PTHR43739:SF2">
    <property type="entry name" value="OLIGOXYLOGLUCAN-REDUCING END-SPECIFIC XYLOGLUCANASE-RELATED"/>
    <property type="match status" value="1"/>
</dbReference>
<evidence type="ECO:0000256" key="5">
    <source>
        <dbReference type="ARBA" id="ARBA00023326"/>
    </source>
</evidence>
<protein>
    <recommendedName>
        <fullName evidence="10">Sortilin N-terminal domain-containing protein</fullName>
    </recommendedName>
</protein>
<dbReference type="PANTHER" id="PTHR43739">
    <property type="entry name" value="XYLOGLUCANASE (EUROFUNG)"/>
    <property type="match status" value="1"/>
</dbReference>
<evidence type="ECO:0008006" key="10">
    <source>
        <dbReference type="Google" id="ProtNLM"/>
    </source>
</evidence>
<evidence type="ECO:0000256" key="6">
    <source>
        <dbReference type="ARBA" id="ARBA00037986"/>
    </source>
</evidence>
<dbReference type="InterPro" id="IPR052025">
    <property type="entry name" value="Xyloglucanase_GH74"/>
</dbReference>
<dbReference type="GO" id="GO:0000272">
    <property type="term" value="P:polysaccharide catabolic process"/>
    <property type="evidence" value="ECO:0007669"/>
    <property type="project" value="UniProtKB-KW"/>
</dbReference>
<keyword evidence="2" id="KW-0378">Hydrolase</keyword>
<dbReference type="RefSeq" id="WP_174409920.1">
    <property type="nucleotide sequence ID" value="NZ_BLVP01000008.1"/>
</dbReference>
<evidence type="ECO:0000313" key="8">
    <source>
        <dbReference type="EMBL" id="GFM37308.1"/>
    </source>
</evidence>
<dbReference type="InterPro" id="IPR002860">
    <property type="entry name" value="BNR_rpt"/>
</dbReference>
<dbReference type="EMBL" id="BLVP01000008">
    <property type="protein sequence ID" value="GFM37308.1"/>
    <property type="molecule type" value="Genomic_DNA"/>
</dbReference>
<feature type="region of interest" description="Disordered" evidence="7">
    <location>
        <begin position="147"/>
        <end position="169"/>
    </location>
</feature>
<gene>
    <name evidence="8" type="ORF">DSM19430T_19920</name>
</gene>
<proteinExistence type="inferred from homology"/>
<keyword evidence="5" id="KW-0624">Polysaccharide degradation</keyword>
<keyword evidence="4" id="KW-0326">Glycosidase</keyword>
<dbReference type="GO" id="GO:0010411">
    <property type="term" value="P:xyloglucan metabolic process"/>
    <property type="evidence" value="ECO:0007669"/>
    <property type="project" value="TreeGrafter"/>
</dbReference>
<dbReference type="Pfam" id="PF02012">
    <property type="entry name" value="BNR"/>
    <property type="match status" value="1"/>
</dbReference>
<name>A0A7J0BUG7_9BACT</name>
<dbReference type="CDD" id="cd15482">
    <property type="entry name" value="Sialidase_non-viral"/>
    <property type="match status" value="1"/>
</dbReference>
<keyword evidence="1" id="KW-0732">Signal</keyword>
<evidence type="ECO:0000256" key="3">
    <source>
        <dbReference type="ARBA" id="ARBA00023277"/>
    </source>
</evidence>
<dbReference type="Gene3D" id="2.130.10.10">
    <property type="entry name" value="YVTN repeat-like/Quinoprotein amine dehydrogenase"/>
    <property type="match status" value="4"/>
</dbReference>
<feature type="compositionally biased region" description="Basic and acidic residues" evidence="7">
    <location>
        <begin position="154"/>
        <end position="169"/>
    </location>
</feature>
<dbReference type="SUPFAM" id="SSF110296">
    <property type="entry name" value="Oligoxyloglucan reducing end-specific cellobiohydrolase"/>
    <property type="match status" value="3"/>
</dbReference>
<sequence length="759" mass="84075">MVVYRFVGAWAARLQCAVLLTAVLLSVFPVVAGAADGVFSVRGIGGGGGIFSPSVSPFDRDFMLVGSDMSGVYYSHDGGENWSLVRSDNIKDVAGSAPPAYFHDRVYWYSRLSPMVSVDKGKAWSNVPWPWKPRRHIVGMTAVTPVRAMPGQPDRTDQPDRTGQPDRTERADWAAVPGGKRYLFVATREDLWRCDIDKDRWDMVLEGDCLPPIVLGDVLMVMSGGRMMRSDDAGDTWHPVNAPIESEGEMQALAGSHDGEHALLLATVKDRGVFRSVDYGAGWQQVAEYAHQVIIQIPGGQTRVAWMMEIDGIRGKRLWKSADGGSRWAEVFRYSGLRQNVTYSWVQTQMRWGYFFTNNGFYASMADPDVALVTTQGDFYMTRDGGDSWKFLINRPMGLLADGKTPRFASVGLEMTTCFQYLVDPWEPERHYVAFTDIGFIRSEDGGRTWSYAAKGSPWPNTFYRVRFDPQVPGKMYAAAANRHDIPNWSQLAGWNKAWNIGGVVVSSDFGTTWAPLKGLPELPCTDVIIHMDALTGSRVLYATVYGAGVFVSRDGGVVWQNITANMDPKNMHALRLWRNPQNGNLFCLVTAKRDVVGGKNVMTPGGLWKSENDGLSWTNLMQGTPVIWPTAFVVDPADEGRIFVAVASVPGNKPHFGGVWRTEDGGRRWAHVFKASDTRWSYDRMMAVALHPDDASLVYLGGAQTGLWISRDRGGTWRNAESFPFASVQGIDFHPADASQMFLTTFGAGAWVGPHLPE</sequence>
<keyword evidence="9" id="KW-1185">Reference proteome</keyword>
<evidence type="ECO:0000256" key="7">
    <source>
        <dbReference type="SAM" id="MobiDB-lite"/>
    </source>
</evidence>
<comment type="caution">
    <text evidence="8">The sequence shown here is derived from an EMBL/GenBank/DDBJ whole genome shotgun (WGS) entry which is preliminary data.</text>
</comment>
<organism evidence="8 9">
    <name type="scientific">Desulfovibrio psychrotolerans</name>
    <dbReference type="NCBI Taxonomy" id="415242"/>
    <lineage>
        <taxon>Bacteria</taxon>
        <taxon>Pseudomonadati</taxon>
        <taxon>Thermodesulfobacteriota</taxon>
        <taxon>Desulfovibrionia</taxon>
        <taxon>Desulfovibrionales</taxon>
        <taxon>Desulfovibrionaceae</taxon>
        <taxon>Desulfovibrio</taxon>
    </lineage>
</organism>
<dbReference type="AlphaFoldDB" id="A0A7J0BUG7"/>
<dbReference type="Proteomes" id="UP000503820">
    <property type="component" value="Unassembled WGS sequence"/>
</dbReference>
<dbReference type="InterPro" id="IPR015943">
    <property type="entry name" value="WD40/YVTN_repeat-like_dom_sf"/>
</dbReference>
<comment type="similarity">
    <text evidence="6">Belongs to the glycosyl hydrolase 74 family.</text>
</comment>
<evidence type="ECO:0000313" key="9">
    <source>
        <dbReference type="Proteomes" id="UP000503820"/>
    </source>
</evidence>